<evidence type="ECO:0000313" key="11">
    <source>
        <dbReference type="Proteomes" id="UP000324585"/>
    </source>
</evidence>
<dbReference type="Gene3D" id="3.40.50.10810">
    <property type="entry name" value="Tandem AAA-ATPase domain"/>
    <property type="match status" value="1"/>
</dbReference>
<keyword evidence="5" id="KW-0175">Coiled coil</keyword>
<dbReference type="SMART" id="SM00490">
    <property type="entry name" value="HELICc"/>
    <property type="match status" value="1"/>
</dbReference>
<gene>
    <name evidence="10" type="ORF">FVE85_6540</name>
</gene>
<sequence>MPVAPCGMKQEGDGEGCSGARDSHARGRAQGEDAAALTKSPAAEEEAETDADVIGRDDSAKGNGTPGDDAHGVAAPAHASHEGTCSQAKGDWSTTGMEQGDQVGQAEEREAAPNGLVEHEGDGQHQSEAMVSVRKNVRVLKALDDLQAIWREDSGALVRVRAMQQLHERWPPATGDARVDALLDVIRQDELVPEGASIHLSESRTEAASVSALTYRRLQIQPHDLDSSALLRLRAQLQVMKSLARHVPVSSELMHMSSGQGSTAAVQLQRNSARLLASPKPMHTDRTASHLASPGLVTKMSKFGELQRKLRAEMIGEMSALLGCANPEPIVDALDAQAYRKPGRVQLDVTSTHMSRQLQDSGQRHKQEQNERRKQRHLVYLSALMQHRDAFSEHFAAIDTSRKKLSREVEKFQRSRLRDEERRKRKEMQERLKALRENDEDQYMKLLENTKNERLLTLIRKTDEYLAQIGAQVALQKQVVEEIDARERELISDATMAGNRSEAFVAHFDENNRTASVPAPSPGEGKTALEQLAQMRKEQSDQLNHVGEAASDAVAGVRKRRDFYKHLTHTIKEEVTQPNLLVGGTLKPYQLDGLAWLVSLYNNGLNGILADEMGLGKTIQTLSLISYLVEKKNVRGPYLVIVPLATMSNWVRECELWVPSLHVVVYHGDPATRKQIVTHEIQPGRFNILLTTYEYVVRDKHVLGAKQLQWKYIIIDEGHRMKNSDCKLALTLGSKYKSRNRILLTGTPLQNNLSELWALLNFLLPTIFNSAESFEQWFSAPFQASQLGEATELNEEEQLLVINRLHQILSPFLLRRLKKDVESQLPDKVEHVIRCELSAWQKVLYRQVQKKVAVASGEGGGVRSFNNMVMQLKKICNHPYLFYEYDDLSLLRPDLLIRASGKFVLLCSILAKLRATNHRTLIFSQMTTTLDWLEVLLRQQGIAFLRMDGTTKAEDRQDMIEWFNAPDSPFFCFILSTRAGGLGLNLQTADTVIIYDSDWNPMMDLQAQDRVHRIGQTEEVRVFRLCCAGTIEEHILDQAQRKLRMDAQIIQAGKFNNKASDAERRDALKSLLKDHQNVDEEKLDVSTETEMNEWLARREDEYDLFCEMDAVRAEKDAVSGFGLLTDEGELPEWVLAPEREEARLEFERQEYGPPVAEPLGRGARRQSLPNIRYDHDLKNDDDLLMDVEGAGTSLSLQKRGRKRKAMALVADEEDGFDGESYTRREPGDAASSGTPMRASSRPSSASLAATEFYYDEGPDAHPQGSTDANARSDLEGHKM</sequence>
<feature type="compositionally biased region" description="Basic and acidic residues" evidence="6">
    <location>
        <begin position="362"/>
        <end position="372"/>
    </location>
</feature>
<dbReference type="InterPro" id="IPR014012">
    <property type="entry name" value="HSA_dom"/>
</dbReference>
<evidence type="ECO:0000256" key="6">
    <source>
        <dbReference type="SAM" id="MobiDB-lite"/>
    </source>
</evidence>
<evidence type="ECO:0000256" key="2">
    <source>
        <dbReference type="ARBA" id="ARBA00022801"/>
    </source>
</evidence>
<dbReference type="OrthoDB" id="5857104at2759"/>
<dbReference type="PROSITE" id="PS51192">
    <property type="entry name" value="HELICASE_ATP_BIND_1"/>
    <property type="match status" value="1"/>
</dbReference>
<evidence type="ECO:0000256" key="1">
    <source>
        <dbReference type="ARBA" id="ARBA00004123"/>
    </source>
</evidence>
<dbReference type="EMBL" id="VRMN01000001">
    <property type="protein sequence ID" value="KAA8498955.1"/>
    <property type="molecule type" value="Genomic_DNA"/>
</dbReference>
<evidence type="ECO:0000259" key="7">
    <source>
        <dbReference type="PROSITE" id="PS51192"/>
    </source>
</evidence>
<keyword evidence="2" id="KW-0378">Hydrolase</keyword>
<dbReference type="InterPro" id="IPR027417">
    <property type="entry name" value="P-loop_NTPase"/>
</dbReference>
<keyword evidence="3" id="KW-0103">Bromodomain</keyword>
<dbReference type="FunFam" id="3.40.50.10810:FF:000008">
    <property type="entry name" value="Chromatin structure-remodeling complex subunit snf21"/>
    <property type="match status" value="1"/>
</dbReference>
<feature type="compositionally biased region" description="Polar residues" evidence="6">
    <location>
        <begin position="350"/>
        <end position="361"/>
    </location>
</feature>
<dbReference type="Gene3D" id="3.40.50.300">
    <property type="entry name" value="P-loop containing nucleotide triphosphate hydrolases"/>
    <property type="match status" value="1"/>
</dbReference>
<dbReference type="InterPro" id="IPR014001">
    <property type="entry name" value="Helicase_ATP-bd"/>
</dbReference>
<feature type="region of interest" description="Disordered" evidence="6">
    <location>
        <begin position="350"/>
        <end position="374"/>
    </location>
</feature>
<evidence type="ECO:0000259" key="8">
    <source>
        <dbReference type="PROSITE" id="PS51194"/>
    </source>
</evidence>
<dbReference type="AlphaFoldDB" id="A0A5J4Z6K5"/>
<feature type="compositionally biased region" description="Basic and acidic residues" evidence="6">
    <location>
        <begin position="21"/>
        <end position="31"/>
    </location>
</feature>
<dbReference type="GO" id="GO:0005524">
    <property type="term" value="F:ATP binding"/>
    <property type="evidence" value="ECO:0007669"/>
    <property type="project" value="InterPro"/>
</dbReference>
<feature type="coiled-coil region" evidence="5">
    <location>
        <begin position="402"/>
        <end position="449"/>
    </location>
</feature>
<feature type="compositionally biased region" description="Basic and acidic residues" evidence="6">
    <location>
        <begin position="1270"/>
        <end position="1279"/>
    </location>
</feature>
<feature type="domain" description="HSA" evidence="9">
    <location>
        <begin position="365"/>
        <end position="437"/>
    </location>
</feature>
<protein>
    <submittedName>
        <fullName evidence="10">SWI/SNF chromatin-remodeling complex subunit snf22</fullName>
    </submittedName>
</protein>
<dbReference type="InterPro" id="IPR049730">
    <property type="entry name" value="SNF2/RAD54-like_C"/>
</dbReference>
<dbReference type="PROSITE" id="PS51204">
    <property type="entry name" value="HSA"/>
    <property type="match status" value="1"/>
</dbReference>
<dbReference type="InterPro" id="IPR000330">
    <property type="entry name" value="SNF2_N"/>
</dbReference>
<feature type="region of interest" description="Disordered" evidence="6">
    <location>
        <begin position="1215"/>
        <end position="1279"/>
    </location>
</feature>
<evidence type="ECO:0000256" key="3">
    <source>
        <dbReference type="ARBA" id="ARBA00023117"/>
    </source>
</evidence>
<dbReference type="InterPro" id="IPR038718">
    <property type="entry name" value="SNF2-like_sf"/>
</dbReference>
<keyword evidence="11" id="KW-1185">Reference proteome</keyword>
<reference evidence="11" key="1">
    <citation type="journal article" date="2019" name="Nat. Commun.">
        <title>Expansion of phycobilisome linker gene families in mesophilic red algae.</title>
        <authorList>
            <person name="Lee J."/>
            <person name="Kim D."/>
            <person name="Bhattacharya D."/>
            <person name="Yoon H.S."/>
        </authorList>
    </citation>
    <scope>NUCLEOTIDE SEQUENCE [LARGE SCALE GENOMIC DNA]</scope>
    <source>
        <strain evidence="11">CCMP 1328</strain>
    </source>
</reference>
<dbReference type="CDD" id="cd18793">
    <property type="entry name" value="SF2_C_SNF"/>
    <property type="match status" value="1"/>
</dbReference>
<dbReference type="InterPro" id="IPR001650">
    <property type="entry name" value="Helicase_C-like"/>
</dbReference>
<dbReference type="CDD" id="cd17996">
    <property type="entry name" value="DEXHc_SMARCA2_SMARCA4"/>
    <property type="match status" value="1"/>
</dbReference>
<dbReference type="Proteomes" id="UP000324585">
    <property type="component" value="Unassembled WGS sequence"/>
</dbReference>
<comment type="subcellular location">
    <subcellularLocation>
        <location evidence="1">Nucleus</location>
    </subcellularLocation>
</comment>
<feature type="domain" description="Helicase ATP-binding" evidence="7">
    <location>
        <begin position="598"/>
        <end position="766"/>
    </location>
</feature>
<dbReference type="Pfam" id="PF00271">
    <property type="entry name" value="Helicase_C"/>
    <property type="match status" value="1"/>
</dbReference>
<dbReference type="GO" id="GO:0016787">
    <property type="term" value="F:hydrolase activity"/>
    <property type="evidence" value="ECO:0007669"/>
    <property type="project" value="UniProtKB-KW"/>
</dbReference>
<dbReference type="PROSITE" id="PS51194">
    <property type="entry name" value="HELICASE_CTER"/>
    <property type="match status" value="1"/>
</dbReference>
<feature type="domain" description="Helicase C-terminal" evidence="8">
    <location>
        <begin position="905"/>
        <end position="1072"/>
    </location>
</feature>
<feature type="compositionally biased region" description="Low complexity" evidence="6">
    <location>
        <begin position="1237"/>
        <end position="1249"/>
    </location>
</feature>
<dbReference type="Gene3D" id="1.20.5.170">
    <property type="match status" value="1"/>
</dbReference>
<comment type="caution">
    <text evidence="10">The sequence shown here is derived from an EMBL/GenBank/DDBJ whole genome shotgun (WGS) entry which is preliminary data.</text>
</comment>
<accession>A0A5J4Z6K5</accession>
<name>A0A5J4Z6K5_PORPP</name>
<evidence type="ECO:0000256" key="4">
    <source>
        <dbReference type="ARBA" id="ARBA00023242"/>
    </source>
</evidence>
<evidence type="ECO:0000256" key="5">
    <source>
        <dbReference type="SAM" id="Coils"/>
    </source>
</evidence>
<dbReference type="Pfam" id="PF00176">
    <property type="entry name" value="SNF2-rel_dom"/>
    <property type="match status" value="1"/>
</dbReference>
<proteinExistence type="predicted"/>
<keyword evidence="4" id="KW-0539">Nucleus</keyword>
<dbReference type="PANTHER" id="PTHR10799">
    <property type="entry name" value="SNF2/RAD54 HELICASE FAMILY"/>
    <property type="match status" value="1"/>
</dbReference>
<dbReference type="Pfam" id="PF07529">
    <property type="entry name" value="HSA"/>
    <property type="match status" value="1"/>
</dbReference>
<dbReference type="SUPFAM" id="SSF52540">
    <property type="entry name" value="P-loop containing nucleoside triphosphate hydrolases"/>
    <property type="match status" value="2"/>
</dbReference>
<organism evidence="10 11">
    <name type="scientific">Porphyridium purpureum</name>
    <name type="common">Red alga</name>
    <name type="synonym">Porphyridium cruentum</name>
    <dbReference type="NCBI Taxonomy" id="35688"/>
    <lineage>
        <taxon>Eukaryota</taxon>
        <taxon>Rhodophyta</taxon>
        <taxon>Bangiophyceae</taxon>
        <taxon>Porphyridiales</taxon>
        <taxon>Porphyridiaceae</taxon>
        <taxon>Porphyridium</taxon>
    </lineage>
</organism>
<evidence type="ECO:0000313" key="10">
    <source>
        <dbReference type="EMBL" id="KAA8498955.1"/>
    </source>
</evidence>
<feature type="compositionally biased region" description="Polar residues" evidence="6">
    <location>
        <begin position="83"/>
        <end position="97"/>
    </location>
</feature>
<feature type="region of interest" description="Disordered" evidence="6">
    <location>
        <begin position="1"/>
        <end position="111"/>
    </location>
</feature>
<evidence type="ECO:0000259" key="9">
    <source>
        <dbReference type="PROSITE" id="PS51204"/>
    </source>
</evidence>
<dbReference type="GO" id="GO:0005634">
    <property type="term" value="C:nucleus"/>
    <property type="evidence" value="ECO:0007669"/>
    <property type="project" value="UniProtKB-SubCell"/>
</dbReference>
<dbReference type="SMART" id="SM00487">
    <property type="entry name" value="DEXDc"/>
    <property type="match status" value="1"/>
</dbReference>